<name>A0A6B0VBZ8_IXORI</name>
<dbReference type="PANTHER" id="PTHR23231">
    <property type="entry name" value="GERM CELL-LESS PROTEIN"/>
    <property type="match status" value="1"/>
</dbReference>
<dbReference type="PANTHER" id="PTHR23231:SF17">
    <property type="entry name" value="BTB DOMAIN-CONTAINING PROTEIN"/>
    <property type="match status" value="1"/>
</dbReference>
<dbReference type="CDD" id="cd18305">
    <property type="entry name" value="BTB_POZ_GCL"/>
    <property type="match status" value="1"/>
</dbReference>
<dbReference type="Gene3D" id="3.30.710.10">
    <property type="entry name" value="Potassium Channel Kv1.1, Chain A"/>
    <property type="match status" value="1"/>
</dbReference>
<evidence type="ECO:0000256" key="2">
    <source>
        <dbReference type="SAM" id="MobiDB-lite"/>
    </source>
</evidence>
<evidence type="ECO:0000313" key="4">
    <source>
        <dbReference type="EMBL" id="MXU99679.1"/>
    </source>
</evidence>
<evidence type="ECO:0000256" key="1">
    <source>
        <dbReference type="ARBA" id="ARBA00022473"/>
    </source>
</evidence>
<dbReference type="SMART" id="SM00225">
    <property type="entry name" value="BTB"/>
    <property type="match status" value="1"/>
</dbReference>
<organism evidence="4">
    <name type="scientific">Ixodes ricinus</name>
    <name type="common">Common tick</name>
    <name type="synonym">Acarus ricinus</name>
    <dbReference type="NCBI Taxonomy" id="34613"/>
    <lineage>
        <taxon>Eukaryota</taxon>
        <taxon>Metazoa</taxon>
        <taxon>Ecdysozoa</taxon>
        <taxon>Arthropoda</taxon>
        <taxon>Chelicerata</taxon>
        <taxon>Arachnida</taxon>
        <taxon>Acari</taxon>
        <taxon>Parasitiformes</taxon>
        <taxon>Ixodida</taxon>
        <taxon>Ixodoidea</taxon>
        <taxon>Ixodidae</taxon>
        <taxon>Ixodinae</taxon>
        <taxon>Ixodes</taxon>
    </lineage>
</organism>
<evidence type="ECO:0000259" key="3">
    <source>
        <dbReference type="PROSITE" id="PS50097"/>
    </source>
</evidence>
<proteinExistence type="predicted"/>
<dbReference type="InterPro" id="IPR043380">
    <property type="entry name" value="Gcl-like"/>
</dbReference>
<dbReference type="Pfam" id="PF00651">
    <property type="entry name" value="BTB"/>
    <property type="match status" value="1"/>
</dbReference>
<accession>A0A6B0VBZ8</accession>
<reference evidence="4" key="1">
    <citation type="submission" date="2019-12" db="EMBL/GenBank/DDBJ databases">
        <title>An insight into the sialome of adult female Ixodes ricinus ticks feeding for 6 days.</title>
        <authorList>
            <person name="Perner J."/>
            <person name="Ribeiro J.M.C."/>
        </authorList>
    </citation>
    <scope>NUCLEOTIDE SEQUENCE</scope>
    <source>
        <strain evidence="4">Semi-engorged</strain>
        <tissue evidence="4">Salivary glands</tissue>
    </source>
</reference>
<dbReference type="EMBL" id="GIFC01017596">
    <property type="protein sequence ID" value="MXU99679.1"/>
    <property type="molecule type" value="Transcribed_RNA"/>
</dbReference>
<dbReference type="InterPro" id="IPR000210">
    <property type="entry name" value="BTB/POZ_dom"/>
</dbReference>
<feature type="region of interest" description="Disordered" evidence="2">
    <location>
        <begin position="15"/>
        <end position="34"/>
    </location>
</feature>
<keyword evidence="1" id="KW-0217">Developmental protein</keyword>
<sequence>MGNLLPTSSLRTARTFGKRKRGSDDTEDDEQDAQWAAAPKRKKLMTTSQYIYRTLFLEGQNSDVTIVALGVDWCLHKVYLCQSPYFASMFCGSWKEREEGIVEVGIEDPRVTCEALKIVFGSLYLDEIVIDPENAIPVLATATLFQLDELIQLCSETMEETIKLDTVLPYHEVAEQYALAHLGSKCLEWLERNLMFLVNDSADTLRQIGPDLMQRLVASPSLVVVQTEFSLYLLLSIWAYLREHACWKGDQKEACQQAHKYFKEREQSGSFVASLEGEEYAGAFEALRIEHLINHPLDVEMLECDNIISKETLYPVFRNQWYSMLKVDQGLDKGPKSINEEEFNRCCLRCGRILNTDAQHIWRWTGYNFGVDLIVTYQGRSIKFRRNDRSEPDVLRSAVVGGRRHLLYRLAVFSVGPNGDANPLASTGLRSATLARNAETKVLTIEKEFKFPLIISANFLVTTPLSTSAASEATAAELSRS</sequence>
<feature type="domain" description="BTB" evidence="3">
    <location>
        <begin position="62"/>
        <end position="132"/>
    </location>
</feature>
<dbReference type="SUPFAM" id="SSF54695">
    <property type="entry name" value="POZ domain"/>
    <property type="match status" value="1"/>
</dbReference>
<dbReference type="GO" id="GO:0007281">
    <property type="term" value="P:germ cell development"/>
    <property type="evidence" value="ECO:0007669"/>
    <property type="project" value="InterPro"/>
</dbReference>
<protein>
    <recommendedName>
        <fullName evidence="3">BTB domain-containing protein</fullName>
    </recommendedName>
</protein>
<dbReference type="InterPro" id="IPR011333">
    <property type="entry name" value="SKP1/BTB/POZ_sf"/>
</dbReference>
<dbReference type="AlphaFoldDB" id="A0A6B0VBZ8"/>
<dbReference type="PROSITE" id="PS50097">
    <property type="entry name" value="BTB"/>
    <property type="match status" value="1"/>
</dbReference>